<sequence length="231" mass="26144">MPWIFCKLGLGKLHSTPYAPITFEDDHCNPQPAISTSSRVLSTTLTPDKNDRGSSKSQIPVAQKVSKLPKYPSMRNRRVFKHIPTNPSRKGPSSFFNTNAIPPWMKKYDPYSKPWSGSELSNKKTFAIRYCDLQNKSKPNGSPKQQHHERPPGLSNTSTNEVDYGISKICSILNFIDDPQTQNYELIVEPQHQELPAGFSTSTNKVDCHVSKRLFALDGDPFLAPKKRRMR</sequence>
<gene>
    <name evidence="2" type="ORF">HYFRA_00013383</name>
</gene>
<dbReference type="AlphaFoldDB" id="A0A9N9PYN7"/>
<dbReference type="EMBL" id="CAJVRL010000100">
    <property type="protein sequence ID" value="CAG8960560.1"/>
    <property type="molecule type" value="Genomic_DNA"/>
</dbReference>
<reference evidence="2" key="1">
    <citation type="submission" date="2021-07" db="EMBL/GenBank/DDBJ databases">
        <authorList>
            <person name="Durling M."/>
        </authorList>
    </citation>
    <scope>NUCLEOTIDE SEQUENCE</scope>
</reference>
<dbReference type="Proteomes" id="UP000696280">
    <property type="component" value="Unassembled WGS sequence"/>
</dbReference>
<name>A0A9N9PYN7_9HELO</name>
<feature type="region of interest" description="Disordered" evidence="1">
    <location>
        <begin position="134"/>
        <end position="160"/>
    </location>
</feature>
<evidence type="ECO:0000313" key="2">
    <source>
        <dbReference type="EMBL" id="CAG8960560.1"/>
    </source>
</evidence>
<proteinExistence type="predicted"/>
<comment type="caution">
    <text evidence="2">The sequence shown here is derived from an EMBL/GenBank/DDBJ whole genome shotgun (WGS) entry which is preliminary data.</text>
</comment>
<protein>
    <submittedName>
        <fullName evidence="2">Uncharacterized protein</fullName>
    </submittedName>
</protein>
<feature type="compositionally biased region" description="Polar residues" evidence="1">
    <location>
        <begin position="134"/>
        <end position="144"/>
    </location>
</feature>
<organism evidence="2 3">
    <name type="scientific">Hymenoscyphus fraxineus</name>
    <dbReference type="NCBI Taxonomy" id="746836"/>
    <lineage>
        <taxon>Eukaryota</taxon>
        <taxon>Fungi</taxon>
        <taxon>Dikarya</taxon>
        <taxon>Ascomycota</taxon>
        <taxon>Pezizomycotina</taxon>
        <taxon>Leotiomycetes</taxon>
        <taxon>Helotiales</taxon>
        <taxon>Helotiaceae</taxon>
        <taxon>Hymenoscyphus</taxon>
    </lineage>
</organism>
<dbReference type="OrthoDB" id="10553984at2759"/>
<keyword evidence="3" id="KW-1185">Reference proteome</keyword>
<accession>A0A9N9PYN7</accession>
<evidence type="ECO:0000313" key="3">
    <source>
        <dbReference type="Proteomes" id="UP000696280"/>
    </source>
</evidence>
<evidence type="ECO:0000256" key="1">
    <source>
        <dbReference type="SAM" id="MobiDB-lite"/>
    </source>
</evidence>